<reference evidence="1 2" key="1">
    <citation type="submission" date="2024-01" db="EMBL/GenBank/DDBJ databases">
        <title>The complete chloroplast genome sequence of Lithospermum erythrorhizon: insights into the phylogenetic relationship among Boraginaceae species and the maternal lineages of purple gromwells.</title>
        <authorList>
            <person name="Okada T."/>
            <person name="Watanabe K."/>
        </authorList>
    </citation>
    <scope>NUCLEOTIDE SEQUENCE [LARGE SCALE GENOMIC DNA]</scope>
</reference>
<evidence type="ECO:0000313" key="1">
    <source>
        <dbReference type="EMBL" id="GAA0142539.1"/>
    </source>
</evidence>
<protein>
    <submittedName>
        <fullName evidence="1">Uncharacterized protein</fullName>
    </submittedName>
</protein>
<gene>
    <name evidence="1" type="ORF">LIER_03416</name>
</gene>
<proteinExistence type="predicted"/>
<dbReference type="Proteomes" id="UP001454036">
    <property type="component" value="Unassembled WGS sequence"/>
</dbReference>
<dbReference type="AlphaFoldDB" id="A0AAV3NT17"/>
<keyword evidence="2" id="KW-1185">Reference proteome</keyword>
<accession>A0AAV3NT17</accession>
<dbReference type="EMBL" id="BAABME010000410">
    <property type="protein sequence ID" value="GAA0142539.1"/>
    <property type="molecule type" value="Genomic_DNA"/>
</dbReference>
<organism evidence="1 2">
    <name type="scientific">Lithospermum erythrorhizon</name>
    <name type="common">Purple gromwell</name>
    <name type="synonym">Lithospermum officinale var. erythrorhizon</name>
    <dbReference type="NCBI Taxonomy" id="34254"/>
    <lineage>
        <taxon>Eukaryota</taxon>
        <taxon>Viridiplantae</taxon>
        <taxon>Streptophyta</taxon>
        <taxon>Embryophyta</taxon>
        <taxon>Tracheophyta</taxon>
        <taxon>Spermatophyta</taxon>
        <taxon>Magnoliopsida</taxon>
        <taxon>eudicotyledons</taxon>
        <taxon>Gunneridae</taxon>
        <taxon>Pentapetalae</taxon>
        <taxon>asterids</taxon>
        <taxon>lamiids</taxon>
        <taxon>Boraginales</taxon>
        <taxon>Boraginaceae</taxon>
        <taxon>Boraginoideae</taxon>
        <taxon>Lithospermeae</taxon>
        <taxon>Lithospermum</taxon>
    </lineage>
</organism>
<evidence type="ECO:0000313" key="2">
    <source>
        <dbReference type="Proteomes" id="UP001454036"/>
    </source>
</evidence>
<comment type="caution">
    <text evidence="1">The sequence shown here is derived from an EMBL/GenBank/DDBJ whole genome shotgun (WGS) entry which is preliminary data.</text>
</comment>
<name>A0AAV3NT17_LITER</name>
<sequence>MCSAISSTILVKKAMCSSVIVVPVIKTGIRESSESICDSYFVWFSSIDVLSVEPPQVGDEYPGRLAVDLDAFFVGWVGWMDDRPSLDMFLWWNFDVWLGYVSTEMLRHLVSVWLD</sequence>